<dbReference type="EMBL" id="APMY01000067">
    <property type="protein sequence ID" value="EOM76410.1"/>
    <property type="molecule type" value="Genomic_DNA"/>
</dbReference>
<protein>
    <submittedName>
        <fullName evidence="2">Uncharacterized protein</fullName>
    </submittedName>
</protein>
<gene>
    <name evidence="2" type="ORF">Rrhod_2203</name>
</gene>
<sequence length="43" mass="4810">MPRRGRLNRAENRWYADESVRRSRAQSPGSGSVGLVIGGRVRV</sequence>
<accession>R7WMB2</accession>
<reference evidence="2 3" key="1">
    <citation type="journal article" date="2013" name="Genome Announc.">
        <title>Draft Genome Sequence of Rhodococcus rhodnii Strain LMG5362, a Symbiont of Rhodnius prolixus (Hemiptera, Reduviidae, Triatominae), the Principle Vector of Trypanosoma cruzi.</title>
        <authorList>
            <person name="Pachebat J.A."/>
            <person name="van Keulen G."/>
            <person name="Whitten M.M."/>
            <person name="Girdwood S."/>
            <person name="Del Sol R."/>
            <person name="Dyson P.J."/>
            <person name="Facey P.D."/>
        </authorList>
    </citation>
    <scope>NUCLEOTIDE SEQUENCE [LARGE SCALE GENOMIC DNA]</scope>
    <source>
        <strain evidence="2 3">LMG 5362</strain>
    </source>
</reference>
<evidence type="ECO:0000313" key="3">
    <source>
        <dbReference type="Proteomes" id="UP000013525"/>
    </source>
</evidence>
<feature type="region of interest" description="Disordered" evidence="1">
    <location>
        <begin position="18"/>
        <end position="43"/>
    </location>
</feature>
<evidence type="ECO:0000256" key="1">
    <source>
        <dbReference type="SAM" id="MobiDB-lite"/>
    </source>
</evidence>
<keyword evidence="3" id="KW-1185">Reference proteome</keyword>
<dbReference type="PATRIC" id="fig|1273125.3.peg.2121"/>
<evidence type="ECO:0000313" key="2">
    <source>
        <dbReference type="EMBL" id="EOM76410.1"/>
    </source>
</evidence>
<dbReference type="AlphaFoldDB" id="R7WMB2"/>
<dbReference type="Proteomes" id="UP000013525">
    <property type="component" value="Unassembled WGS sequence"/>
</dbReference>
<proteinExistence type="predicted"/>
<organism evidence="2 3">
    <name type="scientific">Rhodococcus rhodnii LMG 5362</name>
    <dbReference type="NCBI Taxonomy" id="1273125"/>
    <lineage>
        <taxon>Bacteria</taxon>
        <taxon>Bacillati</taxon>
        <taxon>Actinomycetota</taxon>
        <taxon>Actinomycetes</taxon>
        <taxon>Mycobacteriales</taxon>
        <taxon>Nocardiaceae</taxon>
        <taxon>Rhodococcus</taxon>
    </lineage>
</organism>
<comment type="caution">
    <text evidence="2">The sequence shown here is derived from an EMBL/GenBank/DDBJ whole genome shotgun (WGS) entry which is preliminary data.</text>
</comment>
<name>R7WMB2_9NOCA</name>